<gene>
    <name evidence="1" type="ORF">SYV04_17610</name>
</gene>
<name>A0ABU5H447_9BACT</name>
<evidence type="ECO:0000313" key="2">
    <source>
        <dbReference type="Proteomes" id="UP001291309"/>
    </source>
</evidence>
<dbReference type="RefSeq" id="WP_321546966.1">
    <property type="nucleotide sequence ID" value="NZ_JAXIVS010000005.1"/>
</dbReference>
<dbReference type="Proteomes" id="UP001291309">
    <property type="component" value="Unassembled WGS sequence"/>
</dbReference>
<dbReference type="InterPro" id="IPR028188">
    <property type="entry name" value="Pilin_PilA"/>
</dbReference>
<organism evidence="1 2">
    <name type="scientific">Hyalangium rubrum</name>
    <dbReference type="NCBI Taxonomy" id="3103134"/>
    <lineage>
        <taxon>Bacteria</taxon>
        <taxon>Pseudomonadati</taxon>
        <taxon>Myxococcota</taxon>
        <taxon>Myxococcia</taxon>
        <taxon>Myxococcales</taxon>
        <taxon>Cystobacterineae</taxon>
        <taxon>Archangiaceae</taxon>
        <taxon>Hyalangium</taxon>
    </lineage>
</organism>
<comment type="caution">
    <text evidence="1">The sequence shown here is derived from an EMBL/GenBank/DDBJ whole genome shotgun (WGS) entry which is preliminary data.</text>
</comment>
<dbReference type="EMBL" id="JAXIVS010000005">
    <property type="protein sequence ID" value="MDY7228242.1"/>
    <property type="molecule type" value="Genomic_DNA"/>
</dbReference>
<protein>
    <submittedName>
        <fullName evidence="1">Uncharacterized protein</fullName>
    </submittedName>
</protein>
<accession>A0ABU5H447</accession>
<keyword evidence="2" id="KW-1185">Reference proteome</keyword>
<sequence>MTVNYPKYPHPLALPWPRPGHGGAAPKQDIPRTRLFRLLALGLLCINIPCIARDAHRPRQSECKANLKSLFTALRTFHPGPQGTRGSHPTLLEIGFSPERSNHYAYFLGWGPMEDRSGMEAVSVEGQMGIGVDTFKFPRDRALTPRDLPLDLAGQIGFKGACPDCDFIAACAGDDDNNPKDNPDVWSISSLDREIEGVPVAAGEPYHHVNDQTAH</sequence>
<proteinExistence type="predicted"/>
<reference evidence="1 2" key="1">
    <citation type="submission" date="2023-12" db="EMBL/GenBank/DDBJ databases">
        <title>the genome sequence of Hyalangium sp. s54d21.</title>
        <authorList>
            <person name="Zhang X."/>
        </authorList>
    </citation>
    <scope>NUCLEOTIDE SEQUENCE [LARGE SCALE GENOMIC DNA]</scope>
    <source>
        <strain evidence="2">s54d21</strain>
    </source>
</reference>
<evidence type="ECO:0000313" key="1">
    <source>
        <dbReference type="EMBL" id="MDY7228242.1"/>
    </source>
</evidence>
<dbReference type="Pfam" id="PF14245">
    <property type="entry name" value="Pilin_PilA"/>
    <property type="match status" value="1"/>
</dbReference>